<proteinExistence type="predicted"/>
<dbReference type="SUPFAM" id="SSF52058">
    <property type="entry name" value="L domain-like"/>
    <property type="match status" value="1"/>
</dbReference>
<evidence type="ECO:0000313" key="6">
    <source>
        <dbReference type="EMBL" id="SZX76363.1"/>
    </source>
</evidence>
<feature type="compositionally biased region" description="Low complexity" evidence="4">
    <location>
        <begin position="1194"/>
        <end position="1203"/>
    </location>
</feature>
<dbReference type="InterPro" id="IPR003591">
    <property type="entry name" value="Leu-rich_rpt_typical-subtyp"/>
</dbReference>
<feature type="domain" description="EF-hand" evidence="5">
    <location>
        <begin position="1069"/>
        <end position="1104"/>
    </location>
</feature>
<protein>
    <recommendedName>
        <fullName evidence="5">EF-hand domain-containing protein</fullName>
    </recommendedName>
</protein>
<feature type="compositionally biased region" description="Gly residues" evidence="4">
    <location>
        <begin position="1178"/>
        <end position="1190"/>
    </location>
</feature>
<dbReference type="GO" id="GO:0005509">
    <property type="term" value="F:calcium ion binding"/>
    <property type="evidence" value="ECO:0007669"/>
    <property type="project" value="InterPro"/>
</dbReference>
<dbReference type="PROSITE" id="PS00018">
    <property type="entry name" value="EF_HAND_1"/>
    <property type="match status" value="1"/>
</dbReference>
<dbReference type="Proteomes" id="UP000256970">
    <property type="component" value="Unassembled WGS sequence"/>
</dbReference>
<dbReference type="InterPro" id="IPR002048">
    <property type="entry name" value="EF_hand_dom"/>
</dbReference>
<feature type="region of interest" description="Disordered" evidence="4">
    <location>
        <begin position="976"/>
        <end position="1001"/>
    </location>
</feature>
<dbReference type="PANTHER" id="PTHR15454">
    <property type="entry name" value="NISCHARIN RELATED"/>
    <property type="match status" value="1"/>
</dbReference>
<gene>
    <name evidence="6" type="ORF">BQ4739_LOCUS16751</name>
</gene>
<dbReference type="STRING" id="3088.A0A383WGI0"/>
<feature type="compositionally biased region" description="Low complexity" evidence="4">
    <location>
        <begin position="424"/>
        <end position="442"/>
    </location>
</feature>
<keyword evidence="3" id="KW-0677">Repeat</keyword>
<organism evidence="6 7">
    <name type="scientific">Tetradesmus obliquus</name>
    <name type="common">Green alga</name>
    <name type="synonym">Acutodesmus obliquus</name>
    <dbReference type="NCBI Taxonomy" id="3088"/>
    <lineage>
        <taxon>Eukaryota</taxon>
        <taxon>Viridiplantae</taxon>
        <taxon>Chlorophyta</taxon>
        <taxon>core chlorophytes</taxon>
        <taxon>Chlorophyceae</taxon>
        <taxon>CS clade</taxon>
        <taxon>Sphaeropleales</taxon>
        <taxon>Scenedesmaceae</taxon>
        <taxon>Tetradesmus</taxon>
    </lineage>
</organism>
<dbReference type="InterPro" id="IPR001611">
    <property type="entry name" value="Leu-rich_rpt"/>
</dbReference>
<evidence type="ECO:0000313" key="7">
    <source>
        <dbReference type="Proteomes" id="UP000256970"/>
    </source>
</evidence>
<evidence type="ECO:0000256" key="2">
    <source>
        <dbReference type="ARBA" id="ARBA00022614"/>
    </source>
</evidence>
<dbReference type="PANTHER" id="PTHR15454:SF56">
    <property type="entry name" value="PROTEIN PHOSPHATASE 1 REGULATORY SUBUNIT 7-RELATED"/>
    <property type="match status" value="1"/>
</dbReference>
<dbReference type="PROSITE" id="PS51450">
    <property type="entry name" value="LRR"/>
    <property type="match status" value="4"/>
</dbReference>
<dbReference type="EMBL" id="FNXT01001256">
    <property type="protein sequence ID" value="SZX76363.1"/>
    <property type="molecule type" value="Genomic_DNA"/>
</dbReference>
<dbReference type="SMART" id="SM00369">
    <property type="entry name" value="LRR_TYP"/>
    <property type="match status" value="4"/>
</dbReference>
<evidence type="ECO:0000256" key="4">
    <source>
        <dbReference type="SAM" id="MobiDB-lite"/>
    </source>
</evidence>
<evidence type="ECO:0000259" key="5">
    <source>
        <dbReference type="PROSITE" id="PS50222"/>
    </source>
</evidence>
<evidence type="ECO:0000256" key="1">
    <source>
        <dbReference type="ARBA" id="ARBA00004430"/>
    </source>
</evidence>
<dbReference type="InterPro" id="IPR018247">
    <property type="entry name" value="EF_Hand_1_Ca_BS"/>
</dbReference>
<reference evidence="6 7" key="1">
    <citation type="submission" date="2016-10" db="EMBL/GenBank/DDBJ databases">
        <authorList>
            <person name="Cai Z."/>
        </authorList>
    </citation>
    <scope>NUCLEOTIDE SEQUENCE [LARGE SCALE GENOMIC DNA]</scope>
</reference>
<evidence type="ECO:0000256" key="3">
    <source>
        <dbReference type="ARBA" id="ARBA00022737"/>
    </source>
</evidence>
<dbReference type="PROSITE" id="PS50222">
    <property type="entry name" value="EF_HAND_2"/>
    <property type="match status" value="1"/>
</dbReference>
<keyword evidence="7" id="KW-1185">Reference proteome</keyword>
<name>A0A383WGI0_TETOB</name>
<keyword evidence="2" id="KW-0433">Leucine-rich repeat</keyword>
<dbReference type="AlphaFoldDB" id="A0A383WGI0"/>
<dbReference type="SMART" id="SM00365">
    <property type="entry name" value="LRR_SD22"/>
    <property type="match status" value="7"/>
</dbReference>
<dbReference type="InterPro" id="IPR032675">
    <property type="entry name" value="LRR_dom_sf"/>
</dbReference>
<dbReference type="GO" id="GO:0005930">
    <property type="term" value="C:axoneme"/>
    <property type="evidence" value="ECO:0007669"/>
    <property type="project" value="UniProtKB-SubCell"/>
</dbReference>
<feature type="region of interest" description="Disordered" evidence="4">
    <location>
        <begin position="424"/>
        <end position="472"/>
    </location>
</feature>
<feature type="compositionally biased region" description="Low complexity" evidence="4">
    <location>
        <begin position="449"/>
        <end position="472"/>
    </location>
</feature>
<feature type="compositionally biased region" description="Low complexity" evidence="4">
    <location>
        <begin position="1168"/>
        <end position="1177"/>
    </location>
</feature>
<comment type="subcellular location">
    <subcellularLocation>
        <location evidence="1">Cytoplasm</location>
        <location evidence="1">Cytoskeleton</location>
        <location evidence="1">Cilium axoneme</location>
    </subcellularLocation>
</comment>
<feature type="compositionally biased region" description="Polar residues" evidence="4">
    <location>
        <begin position="983"/>
        <end position="996"/>
    </location>
</feature>
<accession>A0A383WGI0</accession>
<sequence>MQQEKAHGSCAADDSCSEDEENYLIGTQVAEGGSAECYQLFEDGMVAQGLSQLSKTAAGTHPAFLRLDITGTTLSNPAAITHCSHLQHVNLGNNCLTSLQGLGALQQLTVLDASRNQLTQVLEISTSSSDSGSNSSSNLRSADLSYNQIRYIRDLSEFRRLSRLVLDGNQIEHICSGLRQLHCLQHLSLSGNKLSSCQGLEGLTSLRQLALDGNRLTSLAPLAALSRLEVLLAAHNHLSSCEGVQGLVSLRRLDVSGNALRRLEALRPACGLQLLGELDLAANPLEAAQNVRLHTVYLLPQVSLLNGSAVSSEEKVDAANMAGAAAEGLLAIRQHYFVAGELDDGGGAVPPTAAGLTPSRAEEECSCRDADVMFEAIDAWARSIPPSVALLAASIAGQACPGAASAAACSGSGVAAGVAGAVASSSSSSSSRAGSASAVPAATRSRAGSVTPTAAAPTAARSSSARNRVSATAADAAPPSAVAALAARLAAGCSKDEPWAQLQLARACYSWVVSHVQLPRGCDVESGADVHTWDVGLHLFGEEEEQQLLHQALLPGHSGTLAECVSQLLVQLVLACHMEAVQLSGYWKAGGAGSVQPGERLAAHNHSWVAVKVNGRWRLLDPVYAILKQGQLPFYLPPEAFIHSHLPFEAYWQLLPDPISLEAWWALPEVSLALCAVGGRLVDGGQLRACNVLPAVREGQVLPSLKIPLAGPCSEQQYLCVKLLDNKKQMLASWQHKPSSSSSCSSRGSSRSGRCTIRQLSQQQQQQQQQQIKQAQAQAEQYLPNNQQQQQCQQQQQQQQCLVYQQHVGPQDGSQRVAVGHQQRQVALQELWVAPPAPGTYFVHVELVQKTPGWLQLSVAGLQKPLQLTYWQREDVMRVKVVVPPVQPHDPADGICVDPATPAASLPQPQRGFAAFGDFQLRSPWPGQVLEADRPELFKVVVPGAAAVAVGCEELGWQELAPAAGTAAAVLGDAARDPAEMQGESTAEQGRSSNSSREGRVQPGLFRGTVVLPRREKCYVAARSAGAGVQQGNSSWMPIVSLQVVPQVQHLVAVPVPPAALPEGEASEASLGRLRKLLTALDVNGDGVVSRRDMLLAFRRDRQLADHLKMPPRIKAGDGSFDKFLSRFIAINSDGLGYVDLVQLGLYLASINGSCRSGGGSADTAKTGSRGSSRAASGGSGAAGARGASGGKQRLSSAMSTASTRLSSASRYTSSAMH</sequence>
<dbReference type="Pfam" id="PF13855">
    <property type="entry name" value="LRR_8"/>
    <property type="match status" value="1"/>
</dbReference>
<dbReference type="Gene3D" id="3.80.10.10">
    <property type="entry name" value="Ribonuclease Inhibitor"/>
    <property type="match status" value="2"/>
</dbReference>
<feature type="region of interest" description="Disordered" evidence="4">
    <location>
        <begin position="1156"/>
        <end position="1203"/>
    </location>
</feature>